<dbReference type="EMBL" id="JAIWYE010000012">
    <property type="protein sequence ID" value="MCA4703097.1"/>
    <property type="molecule type" value="Genomic_DNA"/>
</dbReference>
<dbReference type="GO" id="GO:0004553">
    <property type="term" value="F:hydrolase activity, hydrolyzing O-glycosyl compounds"/>
    <property type="evidence" value="ECO:0007669"/>
    <property type="project" value="InterPro"/>
</dbReference>
<keyword evidence="6 8" id="KW-0326">Glycosidase</keyword>
<dbReference type="GO" id="GO:0045493">
    <property type="term" value="P:xylan catabolic process"/>
    <property type="evidence" value="ECO:0007669"/>
    <property type="project" value="UniProtKB-KW"/>
</dbReference>
<dbReference type="InterPro" id="IPR006584">
    <property type="entry name" value="Cellulose-bd_IV"/>
</dbReference>
<evidence type="ECO:0000256" key="4">
    <source>
        <dbReference type="ARBA" id="ARBA00022801"/>
    </source>
</evidence>
<dbReference type="GO" id="GO:0030246">
    <property type="term" value="F:carbohydrate binding"/>
    <property type="evidence" value="ECO:0007669"/>
    <property type="project" value="InterPro"/>
</dbReference>
<evidence type="ECO:0000256" key="1">
    <source>
        <dbReference type="ARBA" id="ARBA00009865"/>
    </source>
</evidence>
<feature type="domain" description="CBM6" evidence="10">
    <location>
        <begin position="313"/>
        <end position="443"/>
    </location>
</feature>
<dbReference type="InterPro" id="IPR008979">
    <property type="entry name" value="Galactose-bd-like_sf"/>
</dbReference>
<dbReference type="AlphaFoldDB" id="A0AAW4SUI8"/>
<dbReference type="Pfam" id="PF04616">
    <property type="entry name" value="Glyco_hydro_43"/>
    <property type="match status" value="1"/>
</dbReference>
<evidence type="ECO:0000259" key="10">
    <source>
        <dbReference type="PROSITE" id="PS51175"/>
    </source>
</evidence>
<keyword evidence="2" id="KW-0624">Polysaccharide degradation</keyword>
<feature type="site" description="Important for catalytic activity, responsible for pKa modulation of the active site Glu and correct orientation of both the proton donor and substrate" evidence="7">
    <location>
        <position position="153"/>
    </location>
</feature>
<organism evidence="11 12">
    <name type="scientific">Bacteroides xylanisolvens</name>
    <dbReference type="NCBI Taxonomy" id="371601"/>
    <lineage>
        <taxon>Bacteria</taxon>
        <taxon>Pseudomonadati</taxon>
        <taxon>Bacteroidota</taxon>
        <taxon>Bacteroidia</taxon>
        <taxon>Bacteroidales</taxon>
        <taxon>Bacteroidaceae</taxon>
        <taxon>Bacteroides</taxon>
    </lineage>
</organism>
<comment type="caution">
    <text evidence="11">The sequence shown here is derived from an EMBL/GenBank/DDBJ whole genome shotgun (WGS) entry which is preliminary data.</text>
</comment>
<dbReference type="InterPro" id="IPR006710">
    <property type="entry name" value="Glyco_hydro_43"/>
</dbReference>
<evidence type="ECO:0000256" key="5">
    <source>
        <dbReference type="ARBA" id="ARBA00023277"/>
    </source>
</evidence>
<comment type="similarity">
    <text evidence="1 8">Belongs to the glycosyl hydrolase 43 family.</text>
</comment>
<dbReference type="SMART" id="SM00606">
    <property type="entry name" value="CBD_IV"/>
    <property type="match status" value="1"/>
</dbReference>
<dbReference type="Gene3D" id="2.60.120.260">
    <property type="entry name" value="Galactose-binding domain-like"/>
    <property type="match status" value="1"/>
</dbReference>
<keyword evidence="5" id="KW-0119">Carbohydrate metabolism</keyword>
<feature type="signal peptide" evidence="9">
    <location>
        <begin position="1"/>
        <end position="19"/>
    </location>
</feature>
<dbReference type="CDD" id="cd04084">
    <property type="entry name" value="CBM6_xylanase-like"/>
    <property type="match status" value="1"/>
</dbReference>
<evidence type="ECO:0000256" key="3">
    <source>
        <dbReference type="ARBA" id="ARBA00022729"/>
    </source>
</evidence>
<dbReference type="InterPro" id="IPR052176">
    <property type="entry name" value="Glycosyl_Hydrlase_43_Enz"/>
</dbReference>
<name>A0AAW4SUI8_9BACE</name>
<keyword evidence="2" id="KW-0858">Xylan degradation</keyword>
<evidence type="ECO:0000256" key="2">
    <source>
        <dbReference type="ARBA" id="ARBA00022651"/>
    </source>
</evidence>
<evidence type="ECO:0000313" key="12">
    <source>
        <dbReference type="Proteomes" id="UP001198461"/>
    </source>
</evidence>
<dbReference type="RefSeq" id="WP_225450635.1">
    <property type="nucleotide sequence ID" value="NZ_JAIWXB010000011.1"/>
</dbReference>
<evidence type="ECO:0000256" key="9">
    <source>
        <dbReference type="SAM" id="SignalP"/>
    </source>
</evidence>
<sequence length="443" mass="49968">MKKCLLLLLLILGLQATKAQNPLITHMYTADPTARCFDGKLYVYPSSDIVPPKGRDFSGFCMPGYHVFSLENGATWRDHGWLLEENDVPWSEKDMYAMWAPDCVRKDGKYYFFFPAKAENDKAFRRIGVGVSDSPTGPFKWEKSFIEGVAGIDPGVLVDDDKTYLYYGGGHDLFVAPLANDMKSITKEPIKIVGLPAGYKEAAFPLKRGDVYYLTFAHVFPEEGYTIGYATSDNPLGPYTYRGKIMDNIENGTNHHSIVNFNGQWILFYHFWHISGFNKLRSMCADYLYFKDDGTIKKVNPTLRGIGMPTIGDTIQVDRYNEIGKAQTAFVNGNEPKGWMVTEAHTNSYVRFNKVDFGSGNANKMQARMASGQRVGCVEIRLDKLNGPVIAEFPIEFTGGWSEWKTYVVNLKRKTSGIHDLFVSFKAEPGNTKTVNLNWLLLE</sequence>
<dbReference type="PANTHER" id="PTHR43772">
    <property type="entry name" value="ENDO-1,4-BETA-XYLANASE"/>
    <property type="match status" value="1"/>
</dbReference>
<dbReference type="CDD" id="cd08990">
    <property type="entry name" value="GH43_AXH_like"/>
    <property type="match status" value="1"/>
</dbReference>
<dbReference type="Pfam" id="PF03422">
    <property type="entry name" value="CBM_6"/>
    <property type="match status" value="1"/>
</dbReference>
<evidence type="ECO:0000313" key="11">
    <source>
        <dbReference type="EMBL" id="MCA4703097.1"/>
    </source>
</evidence>
<feature type="chain" id="PRO_5043509687" evidence="9">
    <location>
        <begin position="20"/>
        <end position="443"/>
    </location>
</feature>
<dbReference type="SUPFAM" id="SSF75005">
    <property type="entry name" value="Arabinanase/levansucrase/invertase"/>
    <property type="match status" value="1"/>
</dbReference>
<evidence type="ECO:0000256" key="6">
    <source>
        <dbReference type="ARBA" id="ARBA00023295"/>
    </source>
</evidence>
<keyword evidence="4 8" id="KW-0378">Hydrolase</keyword>
<evidence type="ECO:0000256" key="8">
    <source>
        <dbReference type="RuleBase" id="RU361187"/>
    </source>
</evidence>
<gene>
    <name evidence="11" type="ORF">LD004_05650</name>
</gene>
<dbReference type="InterPro" id="IPR023296">
    <property type="entry name" value="Glyco_hydro_beta-prop_sf"/>
</dbReference>
<dbReference type="Proteomes" id="UP001198461">
    <property type="component" value="Unassembled WGS sequence"/>
</dbReference>
<accession>A0AAW4SUI8</accession>
<proteinExistence type="inferred from homology"/>
<dbReference type="PANTHER" id="PTHR43772:SF2">
    <property type="entry name" value="PUTATIVE (AFU_ORTHOLOGUE AFUA_2G04480)-RELATED"/>
    <property type="match status" value="1"/>
</dbReference>
<dbReference type="InterPro" id="IPR005084">
    <property type="entry name" value="CBM6"/>
</dbReference>
<dbReference type="PROSITE" id="PS51175">
    <property type="entry name" value="CBM6"/>
    <property type="match status" value="1"/>
</dbReference>
<keyword evidence="3 9" id="KW-0732">Signal</keyword>
<protein>
    <submittedName>
        <fullName evidence="11">Family 43 glycosylhydrolase</fullName>
    </submittedName>
</protein>
<dbReference type="SUPFAM" id="SSF49785">
    <property type="entry name" value="Galactose-binding domain-like"/>
    <property type="match status" value="1"/>
</dbReference>
<evidence type="ECO:0000256" key="7">
    <source>
        <dbReference type="PIRSR" id="PIRSR606710-2"/>
    </source>
</evidence>
<reference evidence="11" key="1">
    <citation type="submission" date="2023-08" db="EMBL/GenBank/DDBJ databases">
        <title>Mucin Metabolism Genes Underlie the Key Renovations of Bacteroides xylanisolvens Genomes in Captive Great Apes.</title>
        <authorList>
            <person name="Nishida A.H."/>
        </authorList>
    </citation>
    <scope>NUCLEOTIDE SEQUENCE</scope>
    <source>
        <strain evidence="11">P13.H9</strain>
    </source>
</reference>
<dbReference type="Gene3D" id="2.115.10.20">
    <property type="entry name" value="Glycosyl hydrolase domain, family 43"/>
    <property type="match status" value="1"/>
</dbReference>